<keyword evidence="1" id="KW-0812">Transmembrane</keyword>
<dbReference type="EMBL" id="JBHTLN010000002">
    <property type="protein sequence ID" value="MFD1123288.1"/>
    <property type="molecule type" value="Genomic_DNA"/>
</dbReference>
<reference evidence="4" key="1">
    <citation type="journal article" date="2019" name="Int. J. Syst. Evol. Microbiol.">
        <title>The Global Catalogue of Microorganisms (GCM) 10K type strain sequencing project: providing services to taxonomists for standard genome sequencing and annotation.</title>
        <authorList>
            <consortium name="The Broad Institute Genomics Platform"/>
            <consortium name="The Broad Institute Genome Sequencing Center for Infectious Disease"/>
            <person name="Wu L."/>
            <person name="Ma J."/>
        </authorList>
    </citation>
    <scope>NUCLEOTIDE SEQUENCE [LARGE SCALE GENOMIC DNA]</scope>
    <source>
        <strain evidence="4">CCUG 58411</strain>
    </source>
</reference>
<feature type="domain" description="Ice-binding protein C-terminal" evidence="2">
    <location>
        <begin position="31"/>
        <end position="56"/>
    </location>
</feature>
<keyword evidence="1" id="KW-1133">Transmembrane helix</keyword>
<protein>
    <submittedName>
        <fullName evidence="3">PEP-CTERM sorting domain-containing protein</fullName>
    </submittedName>
</protein>
<proteinExistence type="predicted"/>
<organism evidence="3 4">
    <name type="scientific">Methylophilus flavus</name>
    <dbReference type="NCBI Taxonomy" id="640084"/>
    <lineage>
        <taxon>Bacteria</taxon>
        <taxon>Pseudomonadati</taxon>
        <taxon>Pseudomonadota</taxon>
        <taxon>Betaproteobacteria</taxon>
        <taxon>Nitrosomonadales</taxon>
        <taxon>Methylophilaceae</taxon>
        <taxon>Methylophilus</taxon>
    </lineage>
</organism>
<evidence type="ECO:0000313" key="3">
    <source>
        <dbReference type="EMBL" id="MFD1123288.1"/>
    </source>
</evidence>
<evidence type="ECO:0000313" key="4">
    <source>
        <dbReference type="Proteomes" id="UP001597206"/>
    </source>
</evidence>
<comment type="caution">
    <text evidence="3">The sequence shown here is derived from an EMBL/GenBank/DDBJ whole genome shotgun (WGS) entry which is preliminary data.</text>
</comment>
<dbReference type="NCBIfam" id="TIGR02595">
    <property type="entry name" value="PEP_CTERM"/>
    <property type="match status" value="1"/>
</dbReference>
<name>A0ABW3PC58_9PROT</name>
<dbReference type="Pfam" id="PF07589">
    <property type="entry name" value="PEP-CTERM"/>
    <property type="match status" value="1"/>
</dbReference>
<accession>A0ABW3PC58</accession>
<dbReference type="Proteomes" id="UP001597206">
    <property type="component" value="Unassembled WGS sequence"/>
</dbReference>
<evidence type="ECO:0000259" key="2">
    <source>
        <dbReference type="Pfam" id="PF07589"/>
    </source>
</evidence>
<dbReference type="InterPro" id="IPR013424">
    <property type="entry name" value="Ice-binding_C"/>
</dbReference>
<gene>
    <name evidence="3" type="ORF">ACFQ2T_12280</name>
</gene>
<keyword evidence="1" id="KW-0472">Membrane</keyword>
<evidence type="ECO:0000256" key="1">
    <source>
        <dbReference type="SAM" id="Phobius"/>
    </source>
</evidence>
<feature type="transmembrane region" description="Helical" evidence="1">
    <location>
        <begin position="37"/>
        <end position="54"/>
    </location>
</feature>
<sequence>MNTANGYPYQWLYFTPKETPGLKILGTPLAAVPEPESLVMLIAGLGLISLCVRNRKN</sequence>
<keyword evidence="4" id="KW-1185">Reference proteome</keyword>
<dbReference type="RefSeq" id="WP_379034823.1">
    <property type="nucleotide sequence ID" value="NZ_JBHTLN010000002.1"/>
</dbReference>